<accession>A0AA39GIJ9</accession>
<sequence>MANPNRTEYEGPPLSGPGILWVNSRVTNPSSLSVKAFTVWYESIHIPDIIAAKPGGILASWRYRCADETRAAPFLAVYKVSDMSFLQSEEFKSIPMTHPTLPGNGPIHRWADFDTRFMGHIESWKSKDAQDGRTGVLLSEAIEPSDDSADRFHEWYRNDYIKEVSQMSGWQRTSLFKLVFKKENKNDPHTGKNTTPTWLALHEFQPGSIRNPQDLPTLFSQSESVRTISEQAKKVDVAAFELLSSFGDAGKRWMDVEETVLPRATV</sequence>
<evidence type="ECO:0000313" key="2">
    <source>
        <dbReference type="Proteomes" id="UP001175261"/>
    </source>
</evidence>
<dbReference type="AlphaFoldDB" id="A0AA39GIJ9"/>
<gene>
    <name evidence="1" type="ORF">NLU13_5611</name>
</gene>
<protein>
    <submittedName>
        <fullName evidence="1">Uncharacterized protein</fullName>
    </submittedName>
</protein>
<name>A0AA39GIJ9_SARSR</name>
<dbReference type="EMBL" id="JAPDFR010000004">
    <property type="protein sequence ID" value="KAK0387298.1"/>
    <property type="molecule type" value="Genomic_DNA"/>
</dbReference>
<evidence type="ECO:0000313" key="1">
    <source>
        <dbReference type="EMBL" id="KAK0387298.1"/>
    </source>
</evidence>
<proteinExistence type="predicted"/>
<keyword evidence="2" id="KW-1185">Reference proteome</keyword>
<reference evidence="1" key="1">
    <citation type="submission" date="2022-10" db="EMBL/GenBank/DDBJ databases">
        <title>Determination and structural analysis of whole genome sequence of Sarocladium strictum F4-1.</title>
        <authorList>
            <person name="Hu L."/>
            <person name="Jiang Y."/>
        </authorList>
    </citation>
    <scope>NUCLEOTIDE SEQUENCE</scope>
    <source>
        <strain evidence="1">F4-1</strain>
    </source>
</reference>
<dbReference type="Proteomes" id="UP001175261">
    <property type="component" value="Unassembled WGS sequence"/>
</dbReference>
<organism evidence="1 2">
    <name type="scientific">Sarocladium strictum</name>
    <name type="common">Black bundle disease fungus</name>
    <name type="synonym">Acremonium strictum</name>
    <dbReference type="NCBI Taxonomy" id="5046"/>
    <lineage>
        <taxon>Eukaryota</taxon>
        <taxon>Fungi</taxon>
        <taxon>Dikarya</taxon>
        <taxon>Ascomycota</taxon>
        <taxon>Pezizomycotina</taxon>
        <taxon>Sordariomycetes</taxon>
        <taxon>Hypocreomycetidae</taxon>
        <taxon>Hypocreales</taxon>
        <taxon>Sarocladiaceae</taxon>
        <taxon>Sarocladium</taxon>
    </lineage>
</organism>
<comment type="caution">
    <text evidence="1">The sequence shown here is derived from an EMBL/GenBank/DDBJ whole genome shotgun (WGS) entry which is preliminary data.</text>
</comment>